<sequence>MNPSTTLETPWQWGSRSLYDSRLWYYGLLAAGSVSNVLYYCTVPLVGIGVLAGTTLPRQRALRVLLMMWGVNQFLGFTVRGYPYTVSTFAWGGVMLLGAIVAVLLASMHSAFSHNQTRHGLWLTASLLLGFVLYELMIWLGGFALGGVHGLTLSVLGEIFLGNALWGTGLAAVHWGLVQRWLRLKEAPSD</sequence>
<feature type="transmembrane region" description="Helical" evidence="1">
    <location>
        <begin position="23"/>
        <end position="52"/>
    </location>
</feature>
<dbReference type="Proteomes" id="UP000473574">
    <property type="component" value="Unassembled WGS sequence"/>
</dbReference>
<protein>
    <submittedName>
        <fullName evidence="2">Uncharacterized protein</fullName>
    </submittedName>
</protein>
<feature type="transmembrane region" description="Helical" evidence="1">
    <location>
        <begin position="160"/>
        <end position="178"/>
    </location>
</feature>
<evidence type="ECO:0000313" key="3">
    <source>
        <dbReference type="Proteomes" id="UP000473574"/>
    </source>
</evidence>
<feature type="transmembrane region" description="Helical" evidence="1">
    <location>
        <begin position="64"/>
        <end position="83"/>
    </location>
</feature>
<feature type="transmembrane region" description="Helical" evidence="1">
    <location>
        <begin position="89"/>
        <end position="108"/>
    </location>
</feature>
<evidence type="ECO:0000313" key="2">
    <source>
        <dbReference type="EMBL" id="NEZ65063.1"/>
    </source>
</evidence>
<reference evidence="2 3" key="1">
    <citation type="journal article" date="2020" name="Microb. Ecol.">
        <title>Ecogenomics of the Marine Benthic Filamentous Cyanobacterium Adonisia.</title>
        <authorList>
            <person name="Walter J.M."/>
            <person name="Coutinho F.H."/>
            <person name="Leomil L."/>
            <person name="Hargreaves P.I."/>
            <person name="Campeao M.E."/>
            <person name="Vieira V.V."/>
            <person name="Silva B.S."/>
            <person name="Fistarol G.O."/>
            <person name="Salomon P.S."/>
            <person name="Sawabe T."/>
            <person name="Mino S."/>
            <person name="Hosokawa M."/>
            <person name="Miyashita H."/>
            <person name="Maruyama F."/>
            <person name="van Verk M.C."/>
            <person name="Dutilh B.E."/>
            <person name="Thompson C.C."/>
            <person name="Thompson F.L."/>
        </authorList>
    </citation>
    <scope>NUCLEOTIDE SEQUENCE [LARGE SCALE GENOMIC DNA]</scope>
    <source>
        <strain evidence="2 3">CCMR0082</strain>
    </source>
</reference>
<organism evidence="2 3">
    <name type="scientific">Adonisia turfae CCMR0082</name>
    <dbReference type="NCBI Taxonomy" id="2304604"/>
    <lineage>
        <taxon>Bacteria</taxon>
        <taxon>Bacillati</taxon>
        <taxon>Cyanobacteriota</taxon>
        <taxon>Adonisia</taxon>
        <taxon>Adonisia turfae</taxon>
    </lineage>
</organism>
<feature type="transmembrane region" description="Helical" evidence="1">
    <location>
        <begin position="120"/>
        <end position="140"/>
    </location>
</feature>
<evidence type="ECO:0000256" key="1">
    <source>
        <dbReference type="SAM" id="Phobius"/>
    </source>
</evidence>
<name>A0A6M0SAG5_9CYAN</name>
<dbReference type="RefSeq" id="WP_163665850.1">
    <property type="nucleotide sequence ID" value="NZ_QZCE01000002.1"/>
</dbReference>
<proteinExistence type="predicted"/>
<keyword evidence="1" id="KW-0472">Membrane</keyword>
<dbReference type="AlphaFoldDB" id="A0A6M0SAG5"/>
<dbReference type="EMBL" id="QZCE01000002">
    <property type="protein sequence ID" value="NEZ65063.1"/>
    <property type="molecule type" value="Genomic_DNA"/>
</dbReference>
<keyword evidence="1" id="KW-1133">Transmembrane helix</keyword>
<keyword evidence="1" id="KW-0812">Transmembrane</keyword>
<gene>
    <name evidence="2" type="ORF">D0962_20175</name>
</gene>
<accession>A0A6M0SAG5</accession>
<comment type="caution">
    <text evidence="2">The sequence shown here is derived from an EMBL/GenBank/DDBJ whole genome shotgun (WGS) entry which is preliminary data.</text>
</comment>